<evidence type="ECO:0000313" key="2">
    <source>
        <dbReference type="Proteomes" id="UP001183643"/>
    </source>
</evidence>
<name>A0AAE4CBZ9_9ACTN</name>
<proteinExistence type="predicted"/>
<sequence>MDETRLDTPAAIDEHLTRVLTRADRARYGVRFVLCDRDNRVRVHCPVDAPPPFADGDGPRGTVAAFAATLAGEPPGGGVLMVLTRPGSGAVSASDRAWFHATYEVCRAARVRVLGVYLVTPADLREILLDDAL</sequence>
<evidence type="ECO:0000313" key="1">
    <source>
        <dbReference type="EMBL" id="MDR7278638.1"/>
    </source>
</evidence>
<dbReference type="Proteomes" id="UP001183643">
    <property type="component" value="Unassembled WGS sequence"/>
</dbReference>
<comment type="caution">
    <text evidence="1">The sequence shown here is derived from an EMBL/GenBank/DDBJ whole genome shotgun (WGS) entry which is preliminary data.</text>
</comment>
<dbReference type="AlphaFoldDB" id="A0AAE4CBZ9"/>
<reference evidence="1" key="1">
    <citation type="submission" date="2023-07" db="EMBL/GenBank/DDBJ databases">
        <title>Sequencing the genomes of 1000 actinobacteria strains.</title>
        <authorList>
            <person name="Klenk H.-P."/>
        </authorList>
    </citation>
    <scope>NUCLEOTIDE SEQUENCE</scope>
    <source>
        <strain evidence="1">DSM 44707</strain>
    </source>
</reference>
<dbReference type="EMBL" id="JAVDYB010000001">
    <property type="protein sequence ID" value="MDR7278638.1"/>
    <property type="molecule type" value="Genomic_DNA"/>
</dbReference>
<dbReference type="RefSeq" id="WP_310371675.1">
    <property type="nucleotide sequence ID" value="NZ_JAVDYB010000001.1"/>
</dbReference>
<organism evidence="1 2">
    <name type="scientific">Catenuloplanes atrovinosus</name>
    <dbReference type="NCBI Taxonomy" id="137266"/>
    <lineage>
        <taxon>Bacteria</taxon>
        <taxon>Bacillati</taxon>
        <taxon>Actinomycetota</taxon>
        <taxon>Actinomycetes</taxon>
        <taxon>Micromonosporales</taxon>
        <taxon>Micromonosporaceae</taxon>
        <taxon>Catenuloplanes</taxon>
    </lineage>
</organism>
<gene>
    <name evidence="1" type="ORF">J2S41_005416</name>
</gene>
<accession>A0AAE4CBZ9</accession>
<protein>
    <submittedName>
        <fullName evidence="1">Uncharacterized protein</fullName>
    </submittedName>
</protein>
<keyword evidence="2" id="KW-1185">Reference proteome</keyword>